<evidence type="ECO:0000256" key="7">
    <source>
        <dbReference type="ARBA" id="ARBA00039442"/>
    </source>
</evidence>
<dbReference type="InterPro" id="IPR010793">
    <property type="entry name" value="Ribosomal_mL37/mL65"/>
</dbReference>
<accession>A0AA38I5Z5</accession>
<evidence type="ECO:0000256" key="1">
    <source>
        <dbReference type="ARBA" id="ARBA00004173"/>
    </source>
</evidence>
<name>A0AA38I5Z5_9CUCU</name>
<gene>
    <name evidence="9" type="ORF">Zmor_019491</name>
</gene>
<keyword evidence="5" id="KW-0687">Ribonucleoprotein</keyword>
<evidence type="ECO:0000256" key="3">
    <source>
        <dbReference type="ARBA" id="ARBA00022980"/>
    </source>
</evidence>
<evidence type="ECO:0000256" key="4">
    <source>
        <dbReference type="ARBA" id="ARBA00023128"/>
    </source>
</evidence>
<comment type="similarity">
    <text evidence="6">Belongs to the mitochondrion-specific ribosomal protein mL37 family.</text>
</comment>
<dbReference type="PANTHER" id="PTHR15889">
    <property type="entry name" value="MITOCHONDRIAL RIBOSOMAL PROTEIN L37"/>
    <property type="match status" value="1"/>
</dbReference>
<dbReference type="AlphaFoldDB" id="A0AA38I5Z5"/>
<keyword evidence="3" id="KW-0689">Ribosomal protein</keyword>
<evidence type="ECO:0000313" key="10">
    <source>
        <dbReference type="Proteomes" id="UP001168821"/>
    </source>
</evidence>
<evidence type="ECO:0000256" key="8">
    <source>
        <dbReference type="ARBA" id="ARBA00041617"/>
    </source>
</evidence>
<evidence type="ECO:0000313" key="9">
    <source>
        <dbReference type="EMBL" id="KAJ3647624.1"/>
    </source>
</evidence>
<dbReference type="GO" id="GO:0003735">
    <property type="term" value="F:structural constituent of ribosome"/>
    <property type="evidence" value="ECO:0007669"/>
    <property type="project" value="InterPro"/>
</dbReference>
<keyword evidence="10" id="KW-1185">Reference proteome</keyword>
<dbReference type="Proteomes" id="UP001168821">
    <property type="component" value="Unassembled WGS sequence"/>
</dbReference>
<keyword evidence="4" id="KW-0496">Mitochondrion</keyword>
<dbReference type="Pfam" id="PF07147">
    <property type="entry name" value="PDCD9"/>
    <property type="match status" value="1"/>
</dbReference>
<dbReference type="GO" id="GO:0005840">
    <property type="term" value="C:ribosome"/>
    <property type="evidence" value="ECO:0007669"/>
    <property type="project" value="UniProtKB-KW"/>
</dbReference>
<sequence length="403" mass="46441">MRPSPHLCKQHLGWHFKKLWATQSARKIRDAGIEQKLLEKGVPVVKAEDILWEKRPLEKIEVVGLKPKPVVFDHTHPNWHDKTILTYRDNNVLLKGLQQAKILTNTVELKQGLPDFTLKSTKKIDRRVKEIILTSHVFDAEQKILPKVKDPERPAWNFPRVYGITQPRVIKLLLNNLLQLIENSSDLEVVKQRYVLDDTHFSYNFEKSSDLIQFELTGDTLLTSTKPLPAVTEEPTESFQLPDIHPIKPTITLNKENIYEVRGIYPISLKFAKSHPHTIFVPHVETEVKNLYEEPVTEAQIFGRSLLKTFTVAASYAKEKYGNDVTVLPKPVVVQCVHTNGRFFHFGIFQLNTLDLEGGVKNVWFQTGRLPLFETCCYKVGRPVLEGYNNEVIQYLDAFYNNV</sequence>
<dbReference type="PANTHER" id="PTHR15889:SF2">
    <property type="entry name" value="LARGE RIBOSOMAL SUBUNIT PROTEIN ML37"/>
    <property type="match status" value="1"/>
</dbReference>
<comment type="subcellular location">
    <subcellularLocation>
        <location evidence="1">Mitochondrion</location>
    </subcellularLocation>
</comment>
<evidence type="ECO:0000256" key="2">
    <source>
        <dbReference type="ARBA" id="ARBA00022946"/>
    </source>
</evidence>
<dbReference type="GO" id="GO:0006412">
    <property type="term" value="P:translation"/>
    <property type="evidence" value="ECO:0007669"/>
    <property type="project" value="InterPro"/>
</dbReference>
<keyword evidence="2" id="KW-0809">Transit peptide</keyword>
<dbReference type="InterPro" id="IPR052482">
    <property type="entry name" value="mtLSU_mL37"/>
</dbReference>
<proteinExistence type="inferred from homology"/>
<dbReference type="GO" id="GO:0005739">
    <property type="term" value="C:mitochondrion"/>
    <property type="evidence" value="ECO:0007669"/>
    <property type="project" value="UniProtKB-SubCell"/>
</dbReference>
<dbReference type="EMBL" id="JALNTZ010000006">
    <property type="protein sequence ID" value="KAJ3647624.1"/>
    <property type="molecule type" value="Genomic_DNA"/>
</dbReference>
<reference evidence="9" key="1">
    <citation type="journal article" date="2023" name="G3 (Bethesda)">
        <title>Whole genome assemblies of Zophobas morio and Tenebrio molitor.</title>
        <authorList>
            <person name="Kaur S."/>
            <person name="Stinson S.A."/>
            <person name="diCenzo G.C."/>
        </authorList>
    </citation>
    <scope>NUCLEOTIDE SEQUENCE</scope>
    <source>
        <strain evidence="9">QUZm001</strain>
    </source>
</reference>
<organism evidence="9 10">
    <name type="scientific">Zophobas morio</name>
    <dbReference type="NCBI Taxonomy" id="2755281"/>
    <lineage>
        <taxon>Eukaryota</taxon>
        <taxon>Metazoa</taxon>
        <taxon>Ecdysozoa</taxon>
        <taxon>Arthropoda</taxon>
        <taxon>Hexapoda</taxon>
        <taxon>Insecta</taxon>
        <taxon>Pterygota</taxon>
        <taxon>Neoptera</taxon>
        <taxon>Endopterygota</taxon>
        <taxon>Coleoptera</taxon>
        <taxon>Polyphaga</taxon>
        <taxon>Cucujiformia</taxon>
        <taxon>Tenebrionidae</taxon>
        <taxon>Zophobas</taxon>
    </lineage>
</organism>
<evidence type="ECO:0000256" key="5">
    <source>
        <dbReference type="ARBA" id="ARBA00023274"/>
    </source>
</evidence>
<dbReference type="GO" id="GO:1990904">
    <property type="term" value="C:ribonucleoprotein complex"/>
    <property type="evidence" value="ECO:0007669"/>
    <property type="project" value="UniProtKB-KW"/>
</dbReference>
<protein>
    <recommendedName>
        <fullName evidence="7">Large ribosomal subunit protein mL37</fullName>
    </recommendedName>
    <alternativeName>
        <fullName evidence="8">39S ribosomal protein L37, mitochondrial</fullName>
    </alternativeName>
</protein>
<evidence type="ECO:0000256" key="6">
    <source>
        <dbReference type="ARBA" id="ARBA00037985"/>
    </source>
</evidence>
<comment type="caution">
    <text evidence="9">The sequence shown here is derived from an EMBL/GenBank/DDBJ whole genome shotgun (WGS) entry which is preliminary data.</text>
</comment>